<evidence type="ECO:0000313" key="2">
    <source>
        <dbReference type="Proteomes" id="UP000054166"/>
    </source>
</evidence>
<dbReference type="Proteomes" id="UP000054166">
    <property type="component" value="Unassembled WGS sequence"/>
</dbReference>
<reference evidence="1 2" key="1">
    <citation type="submission" date="2014-04" db="EMBL/GenBank/DDBJ databases">
        <authorList>
            <consortium name="DOE Joint Genome Institute"/>
            <person name="Kuo A."/>
            <person name="Tarkka M."/>
            <person name="Buscot F."/>
            <person name="Kohler A."/>
            <person name="Nagy L.G."/>
            <person name="Floudas D."/>
            <person name="Copeland A."/>
            <person name="Barry K.W."/>
            <person name="Cichocki N."/>
            <person name="Veneault-Fourrey C."/>
            <person name="LaButti K."/>
            <person name="Lindquist E.A."/>
            <person name="Lipzen A."/>
            <person name="Lundell T."/>
            <person name="Morin E."/>
            <person name="Murat C."/>
            <person name="Sun H."/>
            <person name="Tunlid A."/>
            <person name="Henrissat B."/>
            <person name="Grigoriev I.V."/>
            <person name="Hibbett D.S."/>
            <person name="Martin F."/>
            <person name="Nordberg H.P."/>
            <person name="Cantor M.N."/>
            <person name="Hua S.X."/>
        </authorList>
    </citation>
    <scope>NUCLEOTIDE SEQUENCE [LARGE SCALE GENOMIC DNA]</scope>
    <source>
        <strain evidence="1 2">F 1598</strain>
    </source>
</reference>
<sequence length="92" mass="10660">MFSRSGTGCSVEITVVLLKTFPQDSWEESDPTALTFTRPLNASDWSRFHFYSGCVKNFHQWDCGFDATVIFRALDHSSDKIFHVHYYPTYVI</sequence>
<keyword evidence="2" id="KW-1185">Reference proteome</keyword>
<protein>
    <submittedName>
        <fullName evidence="1">Uncharacterized protein</fullName>
    </submittedName>
</protein>
<organism evidence="1 2">
    <name type="scientific">Piloderma croceum (strain F 1598)</name>
    <dbReference type="NCBI Taxonomy" id="765440"/>
    <lineage>
        <taxon>Eukaryota</taxon>
        <taxon>Fungi</taxon>
        <taxon>Dikarya</taxon>
        <taxon>Basidiomycota</taxon>
        <taxon>Agaricomycotina</taxon>
        <taxon>Agaricomycetes</taxon>
        <taxon>Agaricomycetidae</taxon>
        <taxon>Atheliales</taxon>
        <taxon>Atheliaceae</taxon>
        <taxon>Piloderma</taxon>
    </lineage>
</organism>
<evidence type="ECO:0000313" key="1">
    <source>
        <dbReference type="EMBL" id="KIM78945.1"/>
    </source>
</evidence>
<reference evidence="2" key="2">
    <citation type="submission" date="2015-01" db="EMBL/GenBank/DDBJ databases">
        <title>Evolutionary Origins and Diversification of the Mycorrhizal Mutualists.</title>
        <authorList>
            <consortium name="DOE Joint Genome Institute"/>
            <consortium name="Mycorrhizal Genomics Consortium"/>
            <person name="Kohler A."/>
            <person name="Kuo A."/>
            <person name="Nagy L.G."/>
            <person name="Floudas D."/>
            <person name="Copeland A."/>
            <person name="Barry K.W."/>
            <person name="Cichocki N."/>
            <person name="Veneault-Fourrey C."/>
            <person name="LaButti K."/>
            <person name="Lindquist E.A."/>
            <person name="Lipzen A."/>
            <person name="Lundell T."/>
            <person name="Morin E."/>
            <person name="Murat C."/>
            <person name="Riley R."/>
            <person name="Ohm R."/>
            <person name="Sun H."/>
            <person name="Tunlid A."/>
            <person name="Henrissat B."/>
            <person name="Grigoriev I.V."/>
            <person name="Hibbett D.S."/>
            <person name="Martin F."/>
        </authorList>
    </citation>
    <scope>NUCLEOTIDE SEQUENCE [LARGE SCALE GENOMIC DNA]</scope>
    <source>
        <strain evidence="2">F 1598</strain>
    </source>
</reference>
<proteinExistence type="predicted"/>
<name>A0A0C3F2B2_PILCF</name>
<dbReference type="AlphaFoldDB" id="A0A0C3F2B2"/>
<dbReference type="InParanoid" id="A0A0C3F2B2"/>
<gene>
    <name evidence="1" type="ORF">PILCRDRAFT_580986</name>
</gene>
<accession>A0A0C3F2B2</accession>
<dbReference type="HOGENOM" id="CLU_2414097_0_0_1"/>
<dbReference type="EMBL" id="KN833013">
    <property type="protein sequence ID" value="KIM78945.1"/>
    <property type="molecule type" value="Genomic_DNA"/>
</dbReference>